<feature type="transmembrane region" description="Helical" evidence="1">
    <location>
        <begin position="12"/>
        <end position="32"/>
    </location>
</feature>
<keyword evidence="1" id="KW-0472">Membrane</keyword>
<sequence length="179" mass="19443">MRSGETKRRGQLVLVAAGVVAIALVPMVAAYLQLGYHADVDASAEYRQPVSNAERVLERAVHNATVSVRGDYDWSQRTLAADGVNRTLDPYRTQVEQSRLDTGVVYEVTQNGSAAGRWAVRHCPSGPNREFGDCETYGGVVVQERAGETHALAVVYDVRVTTEDGTTDVTFVFRGVGGR</sequence>
<dbReference type="RefSeq" id="WP_009366518.1">
    <property type="nucleotide sequence ID" value="NZ_ALJD01000003.1"/>
</dbReference>
<evidence type="ECO:0000313" key="2">
    <source>
        <dbReference type="EMBL" id="EJN60799.1"/>
    </source>
</evidence>
<evidence type="ECO:0000256" key="1">
    <source>
        <dbReference type="SAM" id="Phobius"/>
    </source>
</evidence>
<gene>
    <name evidence="2" type="ORF">HSB1_14020</name>
</gene>
<dbReference type="eggNOG" id="arCOG04679">
    <property type="taxonomic scope" value="Archaea"/>
</dbReference>
<name>J3JH96_9EURY</name>
<evidence type="ECO:0000313" key="3">
    <source>
        <dbReference type="Proteomes" id="UP000007813"/>
    </source>
</evidence>
<organism evidence="2 3">
    <name type="scientific">Halogranum salarium B-1</name>
    <dbReference type="NCBI Taxonomy" id="1210908"/>
    <lineage>
        <taxon>Archaea</taxon>
        <taxon>Methanobacteriati</taxon>
        <taxon>Methanobacteriota</taxon>
        <taxon>Stenosarchaea group</taxon>
        <taxon>Halobacteria</taxon>
        <taxon>Halobacteriales</taxon>
        <taxon>Haloferacaceae</taxon>
    </lineage>
</organism>
<dbReference type="PATRIC" id="fig|1210908.3.peg.1343"/>
<proteinExistence type="predicted"/>
<dbReference type="InterPro" id="IPR055685">
    <property type="entry name" value="DUF7261"/>
</dbReference>
<dbReference type="EMBL" id="ALJD01000003">
    <property type="protein sequence ID" value="EJN60799.1"/>
    <property type="molecule type" value="Genomic_DNA"/>
</dbReference>
<reference evidence="2 3" key="1">
    <citation type="journal article" date="2012" name="J. Bacteriol.">
        <title>Draft Genome Sequence of the Extremely Halophilic Archaeon Halogranum salarium B-1T.</title>
        <authorList>
            <person name="Kim K.K."/>
            <person name="Lee K.C."/>
            <person name="Lee J.S."/>
        </authorList>
    </citation>
    <scope>NUCLEOTIDE SEQUENCE [LARGE SCALE GENOMIC DNA]</scope>
    <source>
        <strain evidence="2 3">B-1</strain>
    </source>
</reference>
<dbReference type="Pfam" id="PF23922">
    <property type="entry name" value="DUF7261"/>
    <property type="match status" value="1"/>
</dbReference>
<protein>
    <submittedName>
        <fullName evidence="2">Uncharacterized protein</fullName>
    </submittedName>
</protein>
<accession>J3JH96</accession>
<dbReference type="AlphaFoldDB" id="J3JH96"/>
<dbReference type="Proteomes" id="UP000007813">
    <property type="component" value="Unassembled WGS sequence"/>
</dbReference>
<keyword evidence="1" id="KW-1133">Transmembrane helix</keyword>
<comment type="caution">
    <text evidence="2">The sequence shown here is derived from an EMBL/GenBank/DDBJ whole genome shotgun (WGS) entry which is preliminary data.</text>
</comment>
<keyword evidence="1" id="KW-0812">Transmembrane</keyword>